<protein>
    <recommendedName>
        <fullName evidence="4">Holocytochrome c-type synthase</fullName>
    </recommendedName>
</protein>
<evidence type="ECO:0008006" key="4">
    <source>
        <dbReference type="Google" id="ProtNLM"/>
    </source>
</evidence>
<feature type="compositionally biased region" description="Low complexity" evidence="1">
    <location>
        <begin position="69"/>
        <end position="80"/>
    </location>
</feature>
<evidence type="ECO:0000256" key="1">
    <source>
        <dbReference type="SAM" id="MobiDB-lite"/>
    </source>
</evidence>
<evidence type="ECO:0000313" key="3">
    <source>
        <dbReference type="Proteomes" id="UP001189429"/>
    </source>
</evidence>
<organism evidence="2 3">
    <name type="scientific">Prorocentrum cordatum</name>
    <dbReference type="NCBI Taxonomy" id="2364126"/>
    <lineage>
        <taxon>Eukaryota</taxon>
        <taxon>Sar</taxon>
        <taxon>Alveolata</taxon>
        <taxon>Dinophyceae</taxon>
        <taxon>Prorocentrales</taxon>
        <taxon>Prorocentraceae</taxon>
        <taxon>Prorocentrum</taxon>
    </lineage>
</organism>
<reference evidence="2" key="1">
    <citation type="submission" date="2023-10" db="EMBL/GenBank/DDBJ databases">
        <authorList>
            <person name="Chen Y."/>
            <person name="Shah S."/>
            <person name="Dougan E. K."/>
            <person name="Thang M."/>
            <person name="Chan C."/>
        </authorList>
    </citation>
    <scope>NUCLEOTIDE SEQUENCE [LARGE SCALE GENOMIC DNA]</scope>
</reference>
<feature type="region of interest" description="Disordered" evidence="1">
    <location>
        <begin position="1"/>
        <end position="45"/>
    </location>
</feature>
<proteinExistence type="predicted"/>
<name>A0ABN9W5U9_9DINO</name>
<gene>
    <name evidence="2" type="ORF">PCOR1329_LOCUS64327</name>
</gene>
<accession>A0ABN9W5U9</accession>
<dbReference type="EMBL" id="CAUYUJ010018193">
    <property type="protein sequence ID" value="CAK0881508.1"/>
    <property type="molecule type" value="Genomic_DNA"/>
</dbReference>
<comment type="caution">
    <text evidence="2">The sequence shown here is derived from an EMBL/GenBank/DDBJ whole genome shotgun (WGS) entry which is preliminary data.</text>
</comment>
<dbReference type="Proteomes" id="UP001189429">
    <property type="component" value="Unassembled WGS sequence"/>
</dbReference>
<feature type="non-terminal residue" evidence="2">
    <location>
        <position position="117"/>
    </location>
</feature>
<evidence type="ECO:0000313" key="2">
    <source>
        <dbReference type="EMBL" id="CAK0881508.1"/>
    </source>
</evidence>
<keyword evidence="3" id="KW-1185">Reference proteome</keyword>
<feature type="region of interest" description="Disordered" evidence="1">
    <location>
        <begin position="69"/>
        <end position="117"/>
    </location>
</feature>
<sequence>MSSPSRPALGPPTSVHHPAVARAITPPPDGVHGGPPGSAAPAGSDLVRRQLWRDDVPRGWAWAPAAAPALPQRQWQQPAAFGTASPRGIGAPAGQGARTWTPTRRDGSVFILQPQPR</sequence>